<comment type="caution">
    <text evidence="7">The sequence shown here is derived from an EMBL/GenBank/DDBJ whole genome shotgun (WGS) entry which is preliminary data.</text>
</comment>
<name>A0A6M1QUC0_9ACTN</name>
<dbReference type="AlphaFoldDB" id="A0A6M1QUC0"/>
<dbReference type="EMBL" id="JAALAA010000001">
    <property type="protein sequence ID" value="NGN91416.1"/>
    <property type="molecule type" value="Genomic_DNA"/>
</dbReference>
<evidence type="ECO:0000256" key="2">
    <source>
        <dbReference type="ARBA" id="ARBA00022475"/>
    </source>
</evidence>
<accession>A0A6M1QUC0</accession>
<feature type="transmembrane region" description="Helical" evidence="6">
    <location>
        <begin position="363"/>
        <end position="381"/>
    </location>
</feature>
<feature type="transmembrane region" description="Helical" evidence="6">
    <location>
        <begin position="53"/>
        <end position="74"/>
    </location>
</feature>
<evidence type="ECO:0000256" key="5">
    <source>
        <dbReference type="ARBA" id="ARBA00023136"/>
    </source>
</evidence>
<evidence type="ECO:0000256" key="6">
    <source>
        <dbReference type="SAM" id="Phobius"/>
    </source>
</evidence>
<dbReference type="PANTHER" id="PTHR30250">
    <property type="entry name" value="PST FAMILY PREDICTED COLANIC ACID TRANSPORTER"/>
    <property type="match status" value="1"/>
</dbReference>
<dbReference type="PANTHER" id="PTHR30250:SF11">
    <property type="entry name" value="O-ANTIGEN TRANSPORTER-RELATED"/>
    <property type="match status" value="1"/>
</dbReference>
<feature type="transmembrane region" description="Helical" evidence="6">
    <location>
        <begin position="258"/>
        <end position="281"/>
    </location>
</feature>
<evidence type="ECO:0000313" key="8">
    <source>
        <dbReference type="Proteomes" id="UP000483261"/>
    </source>
</evidence>
<feature type="transmembrane region" description="Helical" evidence="6">
    <location>
        <begin position="95"/>
        <end position="117"/>
    </location>
</feature>
<organism evidence="7 8">
    <name type="scientific">Nocardioides turkmenicus</name>
    <dbReference type="NCBI Taxonomy" id="2711220"/>
    <lineage>
        <taxon>Bacteria</taxon>
        <taxon>Bacillati</taxon>
        <taxon>Actinomycetota</taxon>
        <taxon>Actinomycetes</taxon>
        <taxon>Propionibacteriales</taxon>
        <taxon>Nocardioidaceae</taxon>
        <taxon>Nocardioides</taxon>
    </lineage>
</organism>
<feature type="transmembrane region" description="Helical" evidence="6">
    <location>
        <begin position="335"/>
        <end position="356"/>
    </location>
</feature>
<dbReference type="RefSeq" id="WP_165109293.1">
    <property type="nucleotide sequence ID" value="NZ_JAALAA010000001.1"/>
</dbReference>
<keyword evidence="4 6" id="KW-1133">Transmembrane helix</keyword>
<gene>
    <name evidence="7" type="ORF">G5C66_01510</name>
</gene>
<feature type="transmembrane region" description="Helical" evidence="6">
    <location>
        <begin position="222"/>
        <end position="246"/>
    </location>
</feature>
<keyword evidence="8" id="KW-1185">Reference proteome</keyword>
<dbReference type="InterPro" id="IPR050833">
    <property type="entry name" value="Poly_Biosynth_Transport"/>
</dbReference>
<keyword evidence="5 6" id="KW-0472">Membrane</keyword>
<evidence type="ECO:0000256" key="4">
    <source>
        <dbReference type="ARBA" id="ARBA00022989"/>
    </source>
</evidence>
<feature type="transmembrane region" description="Helical" evidence="6">
    <location>
        <begin position="21"/>
        <end position="41"/>
    </location>
</feature>
<keyword evidence="3 6" id="KW-0812">Transmembrane</keyword>
<keyword evidence="2" id="KW-1003">Cell membrane</keyword>
<evidence type="ECO:0000256" key="3">
    <source>
        <dbReference type="ARBA" id="ARBA00022692"/>
    </source>
</evidence>
<comment type="subcellular location">
    <subcellularLocation>
        <location evidence="1">Cell membrane</location>
        <topology evidence="1">Multi-pass membrane protein</topology>
    </subcellularLocation>
</comment>
<reference evidence="7 8" key="1">
    <citation type="submission" date="2020-02" db="EMBL/GenBank/DDBJ databases">
        <title>Whole-genome analyses of novel actinobacteria.</title>
        <authorList>
            <person name="Sahin N."/>
        </authorList>
    </citation>
    <scope>NUCLEOTIDE SEQUENCE [LARGE SCALE GENOMIC DNA]</scope>
    <source>
        <strain evidence="7 8">KC13</strain>
    </source>
</reference>
<feature type="transmembrane region" description="Helical" evidence="6">
    <location>
        <begin position="387"/>
        <end position="408"/>
    </location>
</feature>
<proteinExistence type="predicted"/>
<feature type="transmembrane region" description="Helical" evidence="6">
    <location>
        <begin position="123"/>
        <end position="146"/>
    </location>
</feature>
<sequence length="417" mass="44272">MTASPTSARRRRLSALVRSSGFLAVCIMVTNVATYGFQIIAARILGPGQYGGVASMMSLLLVVGVVQLGMQATASRRVTETPGQERAIEQTVLRATYRAAIVVGVVMLAASPLVWRMLRLDSIYPALLVAVCAVPLTIMGGQAGVLQGERRWLDLAMVYLALGIPRVVVATAAMWVRPTEGAAMAGVALAQFAPAVVGWWVLRRRTVAAASADARPGPVKPVILEMLHGSIALLGFFALSNVDILIARNVLSDHVSGLYAGGLILTKAVLFLPQFVVIIAFPSMSAEASRRSALVKSLALVGGLGACAIAGSWLLSWLAMIFIGGPDYAEIEGLLWVFAILGMVLSVLQLLVYSVLARRSRLSAYLLWIAVAAVVAVGATQTTVEGLVWSVLSIDAVLVAVLLTVTFWRLHQTSNRD</sequence>
<dbReference type="Proteomes" id="UP000483261">
    <property type="component" value="Unassembled WGS sequence"/>
</dbReference>
<feature type="transmembrane region" description="Helical" evidence="6">
    <location>
        <begin position="182"/>
        <end position="202"/>
    </location>
</feature>
<evidence type="ECO:0000256" key="1">
    <source>
        <dbReference type="ARBA" id="ARBA00004651"/>
    </source>
</evidence>
<feature type="transmembrane region" description="Helical" evidence="6">
    <location>
        <begin position="293"/>
        <end position="323"/>
    </location>
</feature>
<protein>
    <submittedName>
        <fullName evidence="7">Oligosaccharide flippase family protein</fullName>
    </submittedName>
</protein>
<dbReference type="GO" id="GO:0005886">
    <property type="term" value="C:plasma membrane"/>
    <property type="evidence" value="ECO:0007669"/>
    <property type="project" value="UniProtKB-SubCell"/>
</dbReference>
<evidence type="ECO:0000313" key="7">
    <source>
        <dbReference type="EMBL" id="NGN91416.1"/>
    </source>
</evidence>
<feature type="transmembrane region" description="Helical" evidence="6">
    <location>
        <begin position="158"/>
        <end position="176"/>
    </location>
</feature>